<dbReference type="EMBL" id="HG938355">
    <property type="protein sequence ID" value="CDN52499.1"/>
    <property type="molecule type" value="Genomic_DNA"/>
</dbReference>
<protein>
    <submittedName>
        <fullName evidence="2">Uncharacterized protein</fullName>
    </submittedName>
</protein>
<accession>A0A068T331</accession>
<sequence>MNRAESIRHNIPLILQQVRGKRRHERQMIYAVMRLGPLGPPLVIVGLVGLVALAALAAERETSK</sequence>
<proteinExistence type="predicted"/>
<evidence type="ECO:0000313" key="3">
    <source>
        <dbReference type="Proteomes" id="UP000028186"/>
    </source>
</evidence>
<reference evidence="3" key="1">
    <citation type="journal article" date="2014" name="BMC Genomics">
        <title>Genome sequencing of two Neorhizobium galegae strains reveals a noeT gene responsible for the unusual acetylation of the nodulation factors.</title>
        <authorList>
            <person name="Osterman J."/>
            <person name="Marsh J."/>
            <person name="Laine P.K."/>
            <person name="Zeng Z."/>
            <person name="Alatalo E."/>
            <person name="Sullivan J.T."/>
            <person name="Young J.P."/>
            <person name="Thomas-Oates J."/>
            <person name="Paulin L."/>
            <person name="Lindstrom K."/>
        </authorList>
    </citation>
    <scope>NUCLEOTIDE SEQUENCE [LARGE SCALE GENOMIC DNA]</scope>
    <source>
        <strain evidence="3">HAMBI 1141</strain>
    </source>
</reference>
<dbReference type="KEGG" id="ngl:RG1141_CH01340"/>
<gene>
    <name evidence="2" type="ORF">RG1141_CH01340</name>
</gene>
<evidence type="ECO:0000313" key="2">
    <source>
        <dbReference type="EMBL" id="CDN52499.1"/>
    </source>
</evidence>
<keyword evidence="1" id="KW-0812">Transmembrane</keyword>
<dbReference type="HOGENOM" id="CLU_2863195_0_0_5"/>
<dbReference type="Proteomes" id="UP000028186">
    <property type="component" value="Chromosome I"/>
</dbReference>
<keyword evidence="1" id="KW-0472">Membrane</keyword>
<evidence type="ECO:0000256" key="1">
    <source>
        <dbReference type="SAM" id="Phobius"/>
    </source>
</evidence>
<dbReference type="AlphaFoldDB" id="A0A068T331"/>
<keyword evidence="1" id="KW-1133">Transmembrane helix</keyword>
<feature type="transmembrane region" description="Helical" evidence="1">
    <location>
        <begin position="38"/>
        <end position="58"/>
    </location>
</feature>
<organism evidence="2 3">
    <name type="scientific">Neorhizobium galegae bv. officinalis bv. officinalis str. HAMBI 1141</name>
    <dbReference type="NCBI Taxonomy" id="1028801"/>
    <lineage>
        <taxon>Bacteria</taxon>
        <taxon>Pseudomonadati</taxon>
        <taxon>Pseudomonadota</taxon>
        <taxon>Alphaproteobacteria</taxon>
        <taxon>Hyphomicrobiales</taxon>
        <taxon>Rhizobiaceae</taxon>
        <taxon>Rhizobium/Agrobacterium group</taxon>
        <taxon>Neorhizobium</taxon>
    </lineage>
</organism>
<name>A0A068T331_NEOGA</name>